<sequence length="90" mass="9579">MDVSIGGVSYDSGKLVRGGGAPHPYSGVYQIQGSGYMETGFSELDVARRDPMDPSIEAMHPLDPPPPDVLLALLARNKALEGIETSYTKS</sequence>
<accession>A0A212ESS6</accession>
<keyword evidence="1" id="KW-0238">DNA-binding</keyword>
<dbReference type="InParanoid" id="A0A212ESS6"/>
<protein>
    <submittedName>
        <fullName evidence="1">Lim homeobox protein</fullName>
    </submittedName>
</protein>
<reference evidence="1 2" key="1">
    <citation type="journal article" date="2011" name="Cell">
        <title>The monarch butterfly genome yields insights into long-distance migration.</title>
        <authorList>
            <person name="Zhan S."/>
            <person name="Merlin C."/>
            <person name="Boore J.L."/>
            <person name="Reppert S.M."/>
        </authorList>
    </citation>
    <scope>NUCLEOTIDE SEQUENCE [LARGE SCALE GENOMIC DNA]</scope>
    <source>
        <strain evidence="1">F-2</strain>
    </source>
</reference>
<name>A0A212ESS6_DANPL</name>
<keyword evidence="2" id="KW-1185">Reference proteome</keyword>
<dbReference type="Proteomes" id="UP000007151">
    <property type="component" value="Unassembled WGS sequence"/>
</dbReference>
<proteinExistence type="predicted"/>
<dbReference type="EMBL" id="AGBW02012749">
    <property type="protein sequence ID" value="OWR44504.1"/>
    <property type="molecule type" value="Genomic_DNA"/>
</dbReference>
<dbReference type="KEGG" id="dpl:KGM_211228"/>
<organism evidence="1 2">
    <name type="scientific">Danaus plexippus plexippus</name>
    <dbReference type="NCBI Taxonomy" id="278856"/>
    <lineage>
        <taxon>Eukaryota</taxon>
        <taxon>Metazoa</taxon>
        <taxon>Ecdysozoa</taxon>
        <taxon>Arthropoda</taxon>
        <taxon>Hexapoda</taxon>
        <taxon>Insecta</taxon>
        <taxon>Pterygota</taxon>
        <taxon>Neoptera</taxon>
        <taxon>Endopterygota</taxon>
        <taxon>Lepidoptera</taxon>
        <taxon>Glossata</taxon>
        <taxon>Ditrysia</taxon>
        <taxon>Papilionoidea</taxon>
        <taxon>Nymphalidae</taxon>
        <taxon>Danainae</taxon>
        <taxon>Danaini</taxon>
        <taxon>Danaina</taxon>
        <taxon>Danaus</taxon>
        <taxon>Danaus</taxon>
    </lineage>
</organism>
<dbReference type="GO" id="GO:0003677">
    <property type="term" value="F:DNA binding"/>
    <property type="evidence" value="ECO:0007669"/>
    <property type="project" value="UniProtKB-KW"/>
</dbReference>
<dbReference type="AlphaFoldDB" id="A0A212ESS6"/>
<evidence type="ECO:0000313" key="2">
    <source>
        <dbReference type="Proteomes" id="UP000007151"/>
    </source>
</evidence>
<comment type="caution">
    <text evidence="1">The sequence shown here is derived from an EMBL/GenBank/DDBJ whole genome shotgun (WGS) entry which is preliminary data.</text>
</comment>
<evidence type="ECO:0000313" key="1">
    <source>
        <dbReference type="EMBL" id="OWR44504.1"/>
    </source>
</evidence>
<gene>
    <name evidence="1" type="ORF">KGM_211228</name>
</gene>
<keyword evidence="1" id="KW-0371">Homeobox</keyword>